<dbReference type="STRING" id="1213857.A0A484FHY0"/>
<dbReference type="SUPFAM" id="SSF51338">
    <property type="entry name" value="Composite domain of metallo-dependent hydrolases"/>
    <property type="match status" value="1"/>
</dbReference>
<dbReference type="FunFam" id="3.20.20.140:FF:000084">
    <property type="entry name" value="Peptidase M38"/>
    <property type="match status" value="1"/>
</dbReference>
<proteinExistence type="predicted"/>
<gene>
    <name evidence="2" type="ORF">Cob_v009938</name>
</gene>
<protein>
    <recommendedName>
        <fullName evidence="1">Amidohydrolase-related domain-containing protein</fullName>
    </recommendedName>
</protein>
<reference evidence="3" key="2">
    <citation type="journal article" date="2019" name="Mol. Plant Microbe Interact.">
        <title>Genome sequence resources for four phytopathogenic fungi from the Colletotrichum orbiculare species complex.</title>
        <authorList>
            <person name="Gan P."/>
            <person name="Tsushima A."/>
            <person name="Narusaka M."/>
            <person name="Narusaka Y."/>
            <person name="Takano Y."/>
            <person name="Kubo Y."/>
            <person name="Shirasu K."/>
        </authorList>
    </citation>
    <scope>GENOME REANNOTATION</scope>
    <source>
        <strain evidence="3">104-T / ATCC 96160 / CBS 514.97 / LARS 414 / MAFF 240422</strain>
    </source>
</reference>
<keyword evidence="3" id="KW-1185">Reference proteome</keyword>
<dbReference type="InterPro" id="IPR006680">
    <property type="entry name" value="Amidohydro-rel"/>
</dbReference>
<evidence type="ECO:0000313" key="2">
    <source>
        <dbReference type="EMBL" id="TDZ17185.1"/>
    </source>
</evidence>
<evidence type="ECO:0000259" key="1">
    <source>
        <dbReference type="Pfam" id="PF01979"/>
    </source>
</evidence>
<sequence length="531" mass="57021">MAEGERTDIRRGYRHPGLTQVGFPTIGWQFAEETSLDDCQVRDGTDHPNKANQINIPRFYFLGSGTVLATRPYRLSQSHDHTPEMVSEADLKPWLRAPARKYILTNASVVDVAEGTLRESAAVLLKDGLIDDIVDSTDSAIASARQKGFEEVDCAGKFLCPGLIDSHVHIMAVPGFGDLSKAFGNPNDVSLLRQPYVCSQMLHRGFTSVRDCGGALLALKEAVNDGVFPGPRLFIAGHALSQAGGHGDFRGPHDHSECCGGSTTGLGRLCNGVPECMTAVREEIRTGADFIKIMGSGGVSSPTDKIDHLQFTGSEIRAMVECAANAGTYVTAHAYTPKAIRHCVENGVRGIEHGNFIDEPTAKLLAERGVYLMPTLITYAEMASPKWKGYLPPESKSKNEEVLTAGLAALKTAHDAGVTICYGTDLLGPLGTAQSVEFSLRSKALPSLAVLRSATLNPAKMIGREDSLGQVKKGFEADIVITDANPLADVSIFDNPEAHVLGVIKEGRVYRSRWSGLAEDAGITIRIKPAL</sequence>
<dbReference type="AlphaFoldDB" id="A0A484FHY0"/>
<accession>A0A484FHY0</accession>
<dbReference type="PANTHER" id="PTHR43135">
    <property type="entry name" value="ALPHA-D-RIBOSE 1-METHYLPHOSPHONATE 5-TRIPHOSPHATE DIPHOSPHATASE"/>
    <property type="match status" value="1"/>
</dbReference>
<dbReference type="Proteomes" id="UP000014480">
    <property type="component" value="Unassembled WGS sequence"/>
</dbReference>
<dbReference type="InterPro" id="IPR051781">
    <property type="entry name" value="Metallo-dep_Hydrolase"/>
</dbReference>
<dbReference type="EMBL" id="AMCV02000031">
    <property type="protein sequence ID" value="TDZ17185.1"/>
    <property type="molecule type" value="Genomic_DNA"/>
</dbReference>
<name>A0A484FHY0_COLOR</name>
<dbReference type="SUPFAM" id="SSF51556">
    <property type="entry name" value="Metallo-dependent hydrolases"/>
    <property type="match status" value="1"/>
</dbReference>
<dbReference type="Gene3D" id="2.30.40.10">
    <property type="entry name" value="Urease, subunit C, domain 1"/>
    <property type="match status" value="1"/>
</dbReference>
<dbReference type="CDD" id="cd01299">
    <property type="entry name" value="Met_dep_hydrolase_A"/>
    <property type="match status" value="1"/>
</dbReference>
<dbReference type="Pfam" id="PF01979">
    <property type="entry name" value="Amidohydro_1"/>
    <property type="match status" value="1"/>
</dbReference>
<comment type="caution">
    <text evidence="2">The sequence shown here is derived from an EMBL/GenBank/DDBJ whole genome shotgun (WGS) entry which is preliminary data.</text>
</comment>
<organism evidence="2 3">
    <name type="scientific">Colletotrichum orbiculare (strain 104-T / ATCC 96160 / CBS 514.97 / LARS 414 / MAFF 240422)</name>
    <name type="common">Cucumber anthracnose fungus</name>
    <name type="synonym">Colletotrichum lagenarium</name>
    <dbReference type="NCBI Taxonomy" id="1213857"/>
    <lineage>
        <taxon>Eukaryota</taxon>
        <taxon>Fungi</taxon>
        <taxon>Dikarya</taxon>
        <taxon>Ascomycota</taxon>
        <taxon>Pezizomycotina</taxon>
        <taxon>Sordariomycetes</taxon>
        <taxon>Hypocreomycetidae</taxon>
        <taxon>Glomerellales</taxon>
        <taxon>Glomerellaceae</taxon>
        <taxon>Colletotrichum</taxon>
        <taxon>Colletotrichum orbiculare species complex</taxon>
    </lineage>
</organism>
<reference evidence="3" key="1">
    <citation type="journal article" date="2013" name="New Phytol.">
        <title>Comparative genomic and transcriptomic analyses reveal the hemibiotrophic stage shift of Colletotrichum fungi.</title>
        <authorList>
            <person name="Gan P."/>
            <person name="Ikeda K."/>
            <person name="Irieda H."/>
            <person name="Narusaka M."/>
            <person name="O'Connell R.J."/>
            <person name="Narusaka Y."/>
            <person name="Takano Y."/>
            <person name="Kubo Y."/>
            <person name="Shirasu K."/>
        </authorList>
    </citation>
    <scope>NUCLEOTIDE SEQUENCE [LARGE SCALE GENOMIC DNA]</scope>
    <source>
        <strain evidence="3">104-T / ATCC 96160 / CBS 514.97 / LARS 414 / MAFF 240422</strain>
    </source>
</reference>
<dbReference type="InterPro" id="IPR032466">
    <property type="entry name" value="Metal_Hydrolase"/>
</dbReference>
<dbReference type="InterPro" id="IPR011059">
    <property type="entry name" value="Metal-dep_hydrolase_composite"/>
</dbReference>
<evidence type="ECO:0000313" key="3">
    <source>
        <dbReference type="Proteomes" id="UP000014480"/>
    </source>
</evidence>
<dbReference type="InterPro" id="IPR057744">
    <property type="entry name" value="OTAase-like"/>
</dbReference>
<dbReference type="GO" id="GO:0016810">
    <property type="term" value="F:hydrolase activity, acting on carbon-nitrogen (but not peptide) bonds"/>
    <property type="evidence" value="ECO:0007669"/>
    <property type="project" value="InterPro"/>
</dbReference>
<dbReference type="PANTHER" id="PTHR43135:SF3">
    <property type="entry name" value="ALPHA-D-RIBOSE 1-METHYLPHOSPHONATE 5-TRIPHOSPHATE DIPHOSPHATASE"/>
    <property type="match status" value="1"/>
</dbReference>
<feature type="domain" description="Amidohydrolase-related" evidence="1">
    <location>
        <begin position="158"/>
        <end position="509"/>
    </location>
</feature>
<dbReference type="OrthoDB" id="5595695at2759"/>
<dbReference type="Gene3D" id="3.20.20.140">
    <property type="entry name" value="Metal-dependent hydrolases"/>
    <property type="match status" value="1"/>
</dbReference>